<evidence type="ECO:0000256" key="8">
    <source>
        <dbReference type="SAM" id="Phobius"/>
    </source>
</evidence>
<dbReference type="PANTHER" id="PTHR42643:SF24">
    <property type="entry name" value="IONOTROPIC RECEPTOR 60A"/>
    <property type="match status" value="1"/>
</dbReference>
<sequence>GRCDFYMSRGVFWPLLYALVVPRASPLRALINARIIALREFGVYEVWARSQTPNMTHCLRMPTKIKFQEAYTIFHLWVVFIVLAGGMVLAFLVFLCELALARLTYLTS</sequence>
<evidence type="ECO:0000256" key="1">
    <source>
        <dbReference type="ARBA" id="ARBA00004651"/>
    </source>
</evidence>
<protein>
    <recommendedName>
        <fullName evidence="11">Anoctamin</fullName>
    </recommendedName>
</protein>
<evidence type="ECO:0000313" key="9">
    <source>
        <dbReference type="EMBL" id="KAK8734611.1"/>
    </source>
</evidence>
<keyword evidence="5 8" id="KW-0472">Membrane</keyword>
<reference evidence="9 10" key="1">
    <citation type="journal article" date="2024" name="BMC Genomics">
        <title>Genome assembly of redclaw crayfish (Cherax quadricarinatus) provides insights into its immune adaptation and hypoxia tolerance.</title>
        <authorList>
            <person name="Liu Z."/>
            <person name="Zheng J."/>
            <person name="Li H."/>
            <person name="Fang K."/>
            <person name="Wang S."/>
            <person name="He J."/>
            <person name="Zhou D."/>
            <person name="Weng S."/>
            <person name="Chi M."/>
            <person name="Gu Z."/>
            <person name="He J."/>
            <person name="Li F."/>
            <person name="Wang M."/>
        </authorList>
    </citation>
    <scope>NUCLEOTIDE SEQUENCE [LARGE SCALE GENOMIC DNA]</scope>
    <source>
        <strain evidence="9">ZL_2023a</strain>
    </source>
</reference>
<comment type="subcellular location">
    <subcellularLocation>
        <location evidence="1">Cell membrane</location>
        <topology evidence="1">Multi-pass membrane protein</topology>
    </subcellularLocation>
</comment>
<keyword evidence="6" id="KW-0675">Receptor</keyword>
<keyword evidence="4 8" id="KW-1133">Transmembrane helix</keyword>
<evidence type="ECO:0000313" key="10">
    <source>
        <dbReference type="Proteomes" id="UP001445076"/>
    </source>
</evidence>
<evidence type="ECO:0008006" key="11">
    <source>
        <dbReference type="Google" id="ProtNLM"/>
    </source>
</evidence>
<dbReference type="GO" id="GO:0005886">
    <property type="term" value="C:plasma membrane"/>
    <property type="evidence" value="ECO:0007669"/>
    <property type="project" value="UniProtKB-SubCell"/>
</dbReference>
<gene>
    <name evidence="9" type="ORF">OTU49_005899</name>
</gene>
<dbReference type="EMBL" id="JARKIK010000050">
    <property type="protein sequence ID" value="KAK8734611.1"/>
    <property type="molecule type" value="Genomic_DNA"/>
</dbReference>
<evidence type="ECO:0000256" key="4">
    <source>
        <dbReference type="ARBA" id="ARBA00022989"/>
    </source>
</evidence>
<dbReference type="InterPro" id="IPR052192">
    <property type="entry name" value="Insect_Ionotropic_Sensory_Rcpt"/>
</dbReference>
<keyword evidence="10" id="KW-1185">Reference proteome</keyword>
<proteinExistence type="predicted"/>
<evidence type="ECO:0000256" key="7">
    <source>
        <dbReference type="ARBA" id="ARBA00023180"/>
    </source>
</evidence>
<accession>A0AAW0X4J7</accession>
<name>A0AAW0X4J7_CHEQU</name>
<organism evidence="9 10">
    <name type="scientific">Cherax quadricarinatus</name>
    <name type="common">Australian red claw crayfish</name>
    <dbReference type="NCBI Taxonomy" id="27406"/>
    <lineage>
        <taxon>Eukaryota</taxon>
        <taxon>Metazoa</taxon>
        <taxon>Ecdysozoa</taxon>
        <taxon>Arthropoda</taxon>
        <taxon>Crustacea</taxon>
        <taxon>Multicrustacea</taxon>
        <taxon>Malacostraca</taxon>
        <taxon>Eumalacostraca</taxon>
        <taxon>Eucarida</taxon>
        <taxon>Decapoda</taxon>
        <taxon>Pleocyemata</taxon>
        <taxon>Astacidea</taxon>
        <taxon>Parastacoidea</taxon>
        <taxon>Parastacidae</taxon>
        <taxon>Cherax</taxon>
    </lineage>
</organism>
<feature type="non-terminal residue" evidence="9">
    <location>
        <position position="1"/>
    </location>
</feature>
<keyword evidence="2" id="KW-1003">Cell membrane</keyword>
<keyword evidence="7" id="KW-0325">Glycoprotein</keyword>
<feature type="transmembrane region" description="Helical" evidence="8">
    <location>
        <begin position="74"/>
        <end position="100"/>
    </location>
</feature>
<evidence type="ECO:0000256" key="5">
    <source>
        <dbReference type="ARBA" id="ARBA00023136"/>
    </source>
</evidence>
<evidence type="ECO:0000256" key="3">
    <source>
        <dbReference type="ARBA" id="ARBA00022692"/>
    </source>
</evidence>
<keyword evidence="3 8" id="KW-0812">Transmembrane</keyword>
<evidence type="ECO:0000256" key="6">
    <source>
        <dbReference type="ARBA" id="ARBA00023170"/>
    </source>
</evidence>
<dbReference type="Proteomes" id="UP001445076">
    <property type="component" value="Unassembled WGS sequence"/>
</dbReference>
<dbReference type="AlphaFoldDB" id="A0AAW0X4J7"/>
<comment type="caution">
    <text evidence="9">The sequence shown here is derived from an EMBL/GenBank/DDBJ whole genome shotgun (WGS) entry which is preliminary data.</text>
</comment>
<dbReference type="PANTHER" id="PTHR42643">
    <property type="entry name" value="IONOTROPIC RECEPTOR 20A-RELATED"/>
    <property type="match status" value="1"/>
</dbReference>
<evidence type="ECO:0000256" key="2">
    <source>
        <dbReference type="ARBA" id="ARBA00022475"/>
    </source>
</evidence>